<dbReference type="InterPro" id="IPR045584">
    <property type="entry name" value="Pilin-like"/>
</dbReference>
<gene>
    <name evidence="1" type="ORF">SAMN05216212_2103</name>
</gene>
<dbReference type="PROSITE" id="PS00409">
    <property type="entry name" value="PROKAR_NTER_METHYL"/>
    <property type="match status" value="1"/>
</dbReference>
<dbReference type="GO" id="GO:0043683">
    <property type="term" value="P:type IV pilus assembly"/>
    <property type="evidence" value="ECO:0007669"/>
    <property type="project" value="InterPro"/>
</dbReference>
<dbReference type="PANTHER" id="PTHR30093:SF47">
    <property type="entry name" value="TYPE IV PILUS NON-CORE MINOR PILIN PILE"/>
    <property type="match status" value="1"/>
</dbReference>
<dbReference type="RefSeq" id="WP_091513104.1">
    <property type="nucleotide sequence ID" value="NZ_FNFH01000003.1"/>
</dbReference>
<protein>
    <submittedName>
        <fullName evidence="1">Type IV pilus assembly protein PilE</fullName>
    </submittedName>
</protein>
<dbReference type="PANTHER" id="PTHR30093">
    <property type="entry name" value="GENERAL SECRETION PATHWAY PROTEIN G"/>
    <property type="match status" value="1"/>
</dbReference>
<dbReference type="NCBIfam" id="TIGR02532">
    <property type="entry name" value="IV_pilin_GFxxxE"/>
    <property type="match status" value="1"/>
</dbReference>
<dbReference type="STRING" id="658219.SAMN05216212_2103"/>
<dbReference type="EMBL" id="FNFH01000003">
    <property type="protein sequence ID" value="SDK29157.1"/>
    <property type="molecule type" value="Genomic_DNA"/>
</dbReference>
<dbReference type="AlphaFoldDB" id="A0A1G9APF2"/>
<proteinExistence type="predicted"/>
<organism evidence="1 2">
    <name type="scientific">Microbulbifer yueqingensis</name>
    <dbReference type="NCBI Taxonomy" id="658219"/>
    <lineage>
        <taxon>Bacteria</taxon>
        <taxon>Pseudomonadati</taxon>
        <taxon>Pseudomonadota</taxon>
        <taxon>Gammaproteobacteria</taxon>
        <taxon>Cellvibrionales</taxon>
        <taxon>Microbulbiferaceae</taxon>
        <taxon>Microbulbifer</taxon>
    </lineage>
</organism>
<name>A0A1G9APF2_9GAMM</name>
<dbReference type="Proteomes" id="UP000199305">
    <property type="component" value="Unassembled WGS sequence"/>
</dbReference>
<reference evidence="2" key="1">
    <citation type="submission" date="2016-10" db="EMBL/GenBank/DDBJ databases">
        <authorList>
            <person name="Varghese N."/>
            <person name="Submissions S."/>
        </authorList>
    </citation>
    <scope>NUCLEOTIDE SEQUENCE [LARGE SCALE GENOMIC DNA]</scope>
    <source>
        <strain evidence="2">CGMCC 1.10658</strain>
    </source>
</reference>
<dbReference type="Pfam" id="PF16732">
    <property type="entry name" value="ComP_DUS"/>
    <property type="match status" value="1"/>
</dbReference>
<dbReference type="SUPFAM" id="SSF54523">
    <property type="entry name" value="Pili subunits"/>
    <property type="match status" value="1"/>
</dbReference>
<dbReference type="Pfam" id="PF07963">
    <property type="entry name" value="N_methyl"/>
    <property type="match status" value="1"/>
</dbReference>
<accession>A0A1G9APF2</accession>
<dbReference type="InterPro" id="IPR012902">
    <property type="entry name" value="N_methyl_site"/>
</dbReference>
<dbReference type="InterPro" id="IPR031982">
    <property type="entry name" value="PilE-like"/>
</dbReference>
<dbReference type="Gene3D" id="3.30.700.10">
    <property type="entry name" value="Glycoprotein, Type 4 Pilin"/>
    <property type="match status" value="1"/>
</dbReference>
<sequence length="139" mass="14690">MRSKGFTLIEMLVAVAILAILSAIAIPSYQESVRKSRRSDGIAALLKLQLAQEKFRANCRFYAWTLAAADNCGADAANSSLNFRTTSEEGFYTIAVTAAGGNSYTITADPVGSQAADSACDPLQIVYPAGTKSPAGCWD</sequence>
<evidence type="ECO:0000313" key="1">
    <source>
        <dbReference type="EMBL" id="SDK29157.1"/>
    </source>
</evidence>
<evidence type="ECO:0000313" key="2">
    <source>
        <dbReference type="Proteomes" id="UP000199305"/>
    </source>
</evidence>
<keyword evidence="2" id="KW-1185">Reference proteome</keyword>
<dbReference type="OrthoDB" id="5296638at2"/>